<keyword evidence="3" id="KW-0808">Transferase</keyword>
<name>T1B7X8_9ZZZZ</name>
<dbReference type="InterPro" id="IPR000014">
    <property type="entry name" value="PAS"/>
</dbReference>
<dbReference type="EMBL" id="AUZZ01000148">
    <property type="protein sequence ID" value="EQD69036.1"/>
    <property type="molecule type" value="Genomic_DNA"/>
</dbReference>
<comment type="caution">
    <text evidence="3">The sequence shown here is derived from an EMBL/GenBank/DDBJ whole genome shotgun (WGS) entry which is preliminary data.</text>
</comment>
<evidence type="ECO:0000259" key="2">
    <source>
        <dbReference type="PROSITE" id="PS50113"/>
    </source>
</evidence>
<feature type="domain" description="PAC" evidence="2">
    <location>
        <begin position="50"/>
        <end position="103"/>
    </location>
</feature>
<proteinExistence type="predicted"/>
<dbReference type="Gene3D" id="3.30.450.20">
    <property type="entry name" value="PAS domain"/>
    <property type="match status" value="2"/>
</dbReference>
<dbReference type="GO" id="GO:0016301">
    <property type="term" value="F:kinase activity"/>
    <property type="evidence" value="ECO:0007669"/>
    <property type="project" value="UniProtKB-KW"/>
</dbReference>
<keyword evidence="3" id="KW-0418">Kinase</keyword>
<accession>T1B7X8</accession>
<dbReference type="Pfam" id="PF08448">
    <property type="entry name" value="PAS_4"/>
    <property type="match status" value="2"/>
</dbReference>
<dbReference type="AlphaFoldDB" id="T1B7X8"/>
<dbReference type="PROSITE" id="PS50113">
    <property type="entry name" value="PAC"/>
    <property type="match status" value="1"/>
</dbReference>
<dbReference type="InterPro" id="IPR035965">
    <property type="entry name" value="PAS-like_dom_sf"/>
</dbReference>
<reference evidence="3" key="2">
    <citation type="journal article" date="2014" name="ISME J.">
        <title>Microbial stratification in low pH oxic and suboxic macroscopic growths along an acid mine drainage.</title>
        <authorList>
            <person name="Mendez-Garcia C."/>
            <person name="Mesa V."/>
            <person name="Sprenger R.R."/>
            <person name="Richter M."/>
            <person name="Diez M.S."/>
            <person name="Solano J."/>
            <person name="Bargiela R."/>
            <person name="Golyshina O.V."/>
            <person name="Manteca A."/>
            <person name="Ramos J.L."/>
            <person name="Gallego J.R."/>
            <person name="Llorente I."/>
            <person name="Martins Dos Santos V.A."/>
            <person name="Jensen O.N."/>
            <person name="Pelaez A.I."/>
            <person name="Sanchez J."/>
            <person name="Ferrer M."/>
        </authorList>
    </citation>
    <scope>NUCLEOTIDE SEQUENCE</scope>
</reference>
<protein>
    <submittedName>
        <fullName evidence="3">PAS/PAC sensor hybrid histidine kinase</fullName>
    </submittedName>
</protein>
<sequence>MRLWNEGARRLYGYGAREALELNLRTLHPPEELRSGRFGTLLAGALVRGHVEEISDRICKDGRSLLTRTVLTPWRDPAGRTLGILSISRDVSEELRASPRLHDGLFYGPGTVESTTDSLFTTSLDGVIIDVNQEMERLAERPREELVGARFQELNSPPEVA</sequence>
<gene>
    <name evidence="3" type="ORF">B2A_00211</name>
</gene>
<evidence type="ECO:0000259" key="1">
    <source>
        <dbReference type="PROSITE" id="PS50112"/>
    </source>
</evidence>
<feature type="domain" description="PAS" evidence="1">
    <location>
        <begin position="112"/>
        <end position="161"/>
    </location>
</feature>
<dbReference type="PROSITE" id="PS50112">
    <property type="entry name" value="PAS"/>
    <property type="match status" value="1"/>
</dbReference>
<dbReference type="InterPro" id="IPR013656">
    <property type="entry name" value="PAS_4"/>
</dbReference>
<dbReference type="SUPFAM" id="SSF55785">
    <property type="entry name" value="PYP-like sensor domain (PAS domain)"/>
    <property type="match status" value="2"/>
</dbReference>
<dbReference type="InterPro" id="IPR000700">
    <property type="entry name" value="PAS-assoc_C"/>
</dbReference>
<dbReference type="NCBIfam" id="TIGR00229">
    <property type="entry name" value="sensory_box"/>
    <property type="match status" value="1"/>
</dbReference>
<dbReference type="CDD" id="cd00130">
    <property type="entry name" value="PAS"/>
    <property type="match status" value="2"/>
</dbReference>
<reference evidence="3" key="1">
    <citation type="submission" date="2013-08" db="EMBL/GenBank/DDBJ databases">
        <authorList>
            <person name="Mendez C."/>
            <person name="Richter M."/>
            <person name="Ferrer M."/>
            <person name="Sanchez J."/>
        </authorList>
    </citation>
    <scope>NUCLEOTIDE SEQUENCE</scope>
</reference>
<evidence type="ECO:0000313" key="3">
    <source>
        <dbReference type="EMBL" id="EQD69036.1"/>
    </source>
</evidence>
<organism evidence="3">
    <name type="scientific">mine drainage metagenome</name>
    <dbReference type="NCBI Taxonomy" id="410659"/>
    <lineage>
        <taxon>unclassified sequences</taxon>
        <taxon>metagenomes</taxon>
        <taxon>ecological metagenomes</taxon>
    </lineage>
</organism>
<feature type="non-terminal residue" evidence="3">
    <location>
        <position position="161"/>
    </location>
</feature>